<evidence type="ECO:0000256" key="1">
    <source>
        <dbReference type="SAM" id="MobiDB-lite"/>
    </source>
</evidence>
<dbReference type="EMBL" id="CAJJDN010000006">
    <property type="protein sequence ID" value="CAD8052015.1"/>
    <property type="molecule type" value="Genomic_DNA"/>
</dbReference>
<gene>
    <name evidence="2" type="ORF">PSON_ATCC_30995.1.T0060211</name>
</gene>
<protein>
    <submittedName>
        <fullName evidence="2">Uncharacterized protein</fullName>
    </submittedName>
</protein>
<comment type="caution">
    <text evidence="2">The sequence shown here is derived from an EMBL/GenBank/DDBJ whole genome shotgun (WGS) entry which is preliminary data.</text>
</comment>
<organism evidence="2 3">
    <name type="scientific">Paramecium sonneborni</name>
    <dbReference type="NCBI Taxonomy" id="65129"/>
    <lineage>
        <taxon>Eukaryota</taxon>
        <taxon>Sar</taxon>
        <taxon>Alveolata</taxon>
        <taxon>Ciliophora</taxon>
        <taxon>Intramacronucleata</taxon>
        <taxon>Oligohymenophorea</taxon>
        <taxon>Peniculida</taxon>
        <taxon>Parameciidae</taxon>
        <taxon>Paramecium</taxon>
    </lineage>
</organism>
<keyword evidence="3" id="KW-1185">Reference proteome</keyword>
<proteinExistence type="predicted"/>
<dbReference type="Proteomes" id="UP000692954">
    <property type="component" value="Unassembled WGS sequence"/>
</dbReference>
<sequence length="119" mass="14468">MFRKTRQIETHSLHYSISQSEIKRSSYFTNLSHRYRSQSIDLSNQKIKQPIQQTKSKSKPKMQINPVKFQIFKSNKPLTEFKEFKLRTADRCKSREKVRIREQNKENKENIFIQYNKKL</sequence>
<dbReference type="OrthoDB" id="292877at2759"/>
<reference evidence="2" key="1">
    <citation type="submission" date="2021-01" db="EMBL/GenBank/DDBJ databases">
        <authorList>
            <consortium name="Genoscope - CEA"/>
            <person name="William W."/>
        </authorList>
    </citation>
    <scope>NUCLEOTIDE SEQUENCE</scope>
</reference>
<accession>A0A8S1KE25</accession>
<name>A0A8S1KE25_9CILI</name>
<evidence type="ECO:0000313" key="2">
    <source>
        <dbReference type="EMBL" id="CAD8052015.1"/>
    </source>
</evidence>
<evidence type="ECO:0000313" key="3">
    <source>
        <dbReference type="Proteomes" id="UP000692954"/>
    </source>
</evidence>
<feature type="compositionally biased region" description="Polar residues" evidence="1">
    <location>
        <begin position="39"/>
        <end position="55"/>
    </location>
</feature>
<dbReference type="AlphaFoldDB" id="A0A8S1KE25"/>
<feature type="region of interest" description="Disordered" evidence="1">
    <location>
        <begin position="39"/>
        <end position="64"/>
    </location>
</feature>